<dbReference type="SMART" id="SM00425">
    <property type="entry name" value="TBOX"/>
    <property type="match status" value="1"/>
</dbReference>
<keyword evidence="2" id="KW-0805">Transcription regulation</keyword>
<dbReference type="InterPro" id="IPR001699">
    <property type="entry name" value="TF_T-box"/>
</dbReference>
<dbReference type="GO" id="GO:0001708">
    <property type="term" value="P:cell fate specification"/>
    <property type="evidence" value="ECO:0007669"/>
    <property type="project" value="TreeGrafter"/>
</dbReference>
<dbReference type="PRINTS" id="PR00937">
    <property type="entry name" value="TBOX"/>
</dbReference>
<protein>
    <recommendedName>
        <fullName evidence="8">T-box domain-containing protein</fullName>
    </recommendedName>
</protein>
<evidence type="ECO:0000256" key="6">
    <source>
        <dbReference type="PROSITE-ProRule" id="PRU00201"/>
    </source>
</evidence>
<dbReference type="EMBL" id="JBCEZU010000078">
    <property type="protein sequence ID" value="KAK9532736.1"/>
    <property type="molecule type" value="Genomic_DNA"/>
</dbReference>
<dbReference type="InterPro" id="IPR046360">
    <property type="entry name" value="T-box_DNA-bd"/>
</dbReference>
<proteinExistence type="predicted"/>
<dbReference type="InterPro" id="IPR018186">
    <property type="entry name" value="TF_T-box_CS"/>
</dbReference>
<dbReference type="PANTHER" id="PTHR11267:SF204">
    <property type="entry name" value="SPADETAIL"/>
    <property type="match status" value="1"/>
</dbReference>
<keyword evidence="4" id="KW-0804">Transcription</keyword>
<dbReference type="GO" id="GO:0009653">
    <property type="term" value="P:anatomical structure morphogenesis"/>
    <property type="evidence" value="ECO:0007669"/>
    <property type="project" value="UniProtKB-ARBA"/>
</dbReference>
<dbReference type="FunFam" id="2.60.40.820:FF:000007">
    <property type="entry name" value="T-box transcription factor"/>
    <property type="match status" value="1"/>
</dbReference>
<evidence type="ECO:0000256" key="5">
    <source>
        <dbReference type="ARBA" id="ARBA00023242"/>
    </source>
</evidence>
<dbReference type="Proteomes" id="UP001488805">
    <property type="component" value="Unassembled WGS sequence"/>
</dbReference>
<reference evidence="9 10" key="1">
    <citation type="journal article" date="2024" name="Genome Biol. Evol.">
        <title>Chromosome-level genome assembly of the viviparous eelpout Zoarces viviparus.</title>
        <authorList>
            <person name="Fuhrmann N."/>
            <person name="Brasseur M.V."/>
            <person name="Bakowski C.E."/>
            <person name="Podsiadlowski L."/>
            <person name="Prost S."/>
            <person name="Krehenwinkel H."/>
            <person name="Mayer C."/>
        </authorList>
    </citation>
    <scope>NUCLEOTIDE SEQUENCE [LARGE SCALE GENOMIC DNA]</scope>
    <source>
        <strain evidence="9">NO-MEL_2022_Ind0_liver</strain>
    </source>
</reference>
<dbReference type="GO" id="GO:0045893">
    <property type="term" value="P:positive regulation of DNA-templated transcription"/>
    <property type="evidence" value="ECO:0007669"/>
    <property type="project" value="InterPro"/>
</dbReference>
<organism evidence="9 10">
    <name type="scientific">Zoarces viviparus</name>
    <name type="common">Viviparous eelpout</name>
    <name type="synonym">Blennius viviparus</name>
    <dbReference type="NCBI Taxonomy" id="48416"/>
    <lineage>
        <taxon>Eukaryota</taxon>
        <taxon>Metazoa</taxon>
        <taxon>Chordata</taxon>
        <taxon>Craniata</taxon>
        <taxon>Vertebrata</taxon>
        <taxon>Euteleostomi</taxon>
        <taxon>Actinopterygii</taxon>
        <taxon>Neopterygii</taxon>
        <taxon>Teleostei</taxon>
        <taxon>Neoteleostei</taxon>
        <taxon>Acanthomorphata</taxon>
        <taxon>Eupercaria</taxon>
        <taxon>Perciformes</taxon>
        <taxon>Cottioidei</taxon>
        <taxon>Zoarcales</taxon>
        <taxon>Zoarcidae</taxon>
        <taxon>Zoarcinae</taxon>
        <taxon>Zoarces</taxon>
    </lineage>
</organism>
<dbReference type="PROSITE" id="PS01283">
    <property type="entry name" value="TBOX_1"/>
    <property type="match status" value="1"/>
</dbReference>
<evidence type="ECO:0000259" key="8">
    <source>
        <dbReference type="PROSITE" id="PS50252"/>
    </source>
</evidence>
<evidence type="ECO:0000256" key="2">
    <source>
        <dbReference type="ARBA" id="ARBA00023015"/>
    </source>
</evidence>
<accession>A0AAW1FE23</accession>
<feature type="region of interest" description="Disordered" evidence="7">
    <location>
        <begin position="188"/>
        <end position="274"/>
    </location>
</feature>
<dbReference type="PROSITE" id="PS50252">
    <property type="entry name" value="TBOX_3"/>
    <property type="match status" value="1"/>
</dbReference>
<name>A0AAW1FE23_ZOAVI</name>
<dbReference type="InterPro" id="IPR036960">
    <property type="entry name" value="T-box_sf"/>
</dbReference>
<dbReference type="GO" id="GO:0000978">
    <property type="term" value="F:RNA polymerase II cis-regulatory region sequence-specific DNA binding"/>
    <property type="evidence" value="ECO:0007669"/>
    <property type="project" value="InterPro"/>
</dbReference>
<dbReference type="GO" id="GO:0005634">
    <property type="term" value="C:nucleus"/>
    <property type="evidence" value="ECO:0007669"/>
    <property type="project" value="UniProtKB-SubCell"/>
</dbReference>
<keyword evidence="5 6" id="KW-0539">Nucleus</keyword>
<evidence type="ECO:0000313" key="9">
    <source>
        <dbReference type="EMBL" id="KAK9532736.1"/>
    </source>
</evidence>
<dbReference type="GO" id="GO:0000785">
    <property type="term" value="C:chromatin"/>
    <property type="evidence" value="ECO:0007669"/>
    <property type="project" value="TreeGrafter"/>
</dbReference>
<feature type="compositionally biased region" description="Basic and acidic residues" evidence="7">
    <location>
        <begin position="264"/>
        <end position="274"/>
    </location>
</feature>
<keyword evidence="10" id="KW-1185">Reference proteome</keyword>
<gene>
    <name evidence="9" type="ORF">VZT92_010108</name>
</gene>
<feature type="compositionally biased region" description="Polar residues" evidence="7">
    <location>
        <begin position="235"/>
        <end position="254"/>
    </location>
</feature>
<sequence length="365" mass="41541">MPRPPPAAASYQQGCIKMTLENADLWKSFHDIGTEMIITKHGRRMFPHCSISVSGLQPFANYVIMVDMVPADSFKYKWKKEQWEVAGKAEPQPPCRTYVHPDSPAPGSHWMKQPLSFLRMKLTNNTLDQHGHIVLHSMHRYYPRFHVTQADSPYTICWAPFQTSSFPETTFTSVTAYQNPRVTKLKINHNPFAKGFREGGTHSHSKRCRSNRSPPKRATLDRKTRNSPPGLQRMPLTSQSAEAGRDQASTQQPSKGGDLSASAGERDPSESLHTEPLELQEYDYSCEEQMVPASVPYQPYRSVEYTRYPLSSNDIDAAHTHVHPPSHSLATAEHNTQQHGYYHHPHHHGHAADWSQYPLFSYSSW</sequence>
<dbReference type="PANTHER" id="PTHR11267">
    <property type="entry name" value="T-BOX PROTEIN-RELATED"/>
    <property type="match status" value="1"/>
</dbReference>
<feature type="domain" description="T-box" evidence="8">
    <location>
        <begin position="20"/>
        <end position="198"/>
    </location>
</feature>
<dbReference type="AlphaFoldDB" id="A0AAW1FE23"/>
<dbReference type="GO" id="GO:0000981">
    <property type="term" value="F:DNA-binding transcription factor activity, RNA polymerase II-specific"/>
    <property type="evidence" value="ECO:0007669"/>
    <property type="project" value="TreeGrafter"/>
</dbReference>
<evidence type="ECO:0000256" key="1">
    <source>
        <dbReference type="ARBA" id="ARBA00004123"/>
    </source>
</evidence>
<evidence type="ECO:0000256" key="4">
    <source>
        <dbReference type="ARBA" id="ARBA00023163"/>
    </source>
</evidence>
<comment type="caution">
    <text evidence="9">The sequence shown here is derived from an EMBL/GenBank/DDBJ whole genome shotgun (WGS) entry which is preliminary data.</text>
</comment>
<dbReference type="Pfam" id="PF00907">
    <property type="entry name" value="T-box"/>
    <property type="match status" value="1"/>
</dbReference>
<dbReference type="Gene3D" id="2.60.40.820">
    <property type="entry name" value="Transcription factor, T-box"/>
    <property type="match status" value="1"/>
</dbReference>
<keyword evidence="3 6" id="KW-0238">DNA-binding</keyword>
<comment type="caution">
    <text evidence="6">Lacks conserved residue(s) required for the propagation of feature annotation.</text>
</comment>
<dbReference type="InterPro" id="IPR008967">
    <property type="entry name" value="p53-like_TF_DNA-bd_sf"/>
</dbReference>
<evidence type="ECO:0000313" key="10">
    <source>
        <dbReference type="Proteomes" id="UP001488805"/>
    </source>
</evidence>
<comment type="subcellular location">
    <subcellularLocation>
        <location evidence="1 6">Nucleus</location>
    </subcellularLocation>
</comment>
<dbReference type="SUPFAM" id="SSF49417">
    <property type="entry name" value="p53-like transcription factors"/>
    <property type="match status" value="1"/>
</dbReference>
<evidence type="ECO:0000256" key="3">
    <source>
        <dbReference type="ARBA" id="ARBA00023125"/>
    </source>
</evidence>
<evidence type="ECO:0000256" key="7">
    <source>
        <dbReference type="SAM" id="MobiDB-lite"/>
    </source>
</evidence>